<keyword evidence="5" id="KW-1185">Reference proteome</keyword>
<evidence type="ECO:0000256" key="1">
    <source>
        <dbReference type="PROSITE-ProRule" id="PRU00176"/>
    </source>
</evidence>
<comment type="caution">
    <text evidence="4">The sequence shown here is derived from an EMBL/GenBank/DDBJ whole genome shotgun (WGS) entry which is preliminary data.</text>
</comment>
<dbReference type="Pfam" id="PF00076">
    <property type="entry name" value="RRM_1"/>
    <property type="match status" value="1"/>
</dbReference>
<proteinExistence type="predicted"/>
<dbReference type="SUPFAM" id="SSF54928">
    <property type="entry name" value="RNA-binding domain, RBD"/>
    <property type="match status" value="1"/>
</dbReference>
<evidence type="ECO:0000259" key="3">
    <source>
        <dbReference type="PROSITE" id="PS50102"/>
    </source>
</evidence>
<dbReference type="EMBL" id="AWUE01021953">
    <property type="protein sequence ID" value="OMO60149.1"/>
    <property type="molecule type" value="Genomic_DNA"/>
</dbReference>
<dbReference type="PROSITE" id="PS50102">
    <property type="entry name" value="RRM"/>
    <property type="match status" value="1"/>
</dbReference>
<gene>
    <name evidence="4" type="ORF">COLO4_33926</name>
</gene>
<dbReference type="GO" id="GO:0003723">
    <property type="term" value="F:RNA binding"/>
    <property type="evidence" value="ECO:0007669"/>
    <property type="project" value="UniProtKB-UniRule"/>
</dbReference>
<evidence type="ECO:0000313" key="5">
    <source>
        <dbReference type="Proteomes" id="UP000187203"/>
    </source>
</evidence>
<dbReference type="STRING" id="93759.A0A1R3GQ25"/>
<keyword evidence="1" id="KW-0694">RNA-binding</keyword>
<sequence>MVVKESFGDKGQASVLVDWRSKLFSVFIANLSIRVSRHALWDSFSDYGRVADVFIQRRNRQKGPTTYAFDRFWNEKDAYLGLVKADQRYLEGSRIRTYKARDTKKQKWIGRSKEHCEMVCVESKLDGRSYRDVVNSVKEADNPPPRYVRDRFQSRFEISRSKSKHVRSDSRSVSNGISFVNNQERRQDSFVASEVQLFKDAGSKGVDSLVDPNSPIVYEDKEEAYPEE</sequence>
<name>A0A1R3GQ25_9ROSI</name>
<protein>
    <recommendedName>
        <fullName evidence="3">RRM domain-containing protein</fullName>
    </recommendedName>
</protein>
<dbReference type="InterPro" id="IPR035979">
    <property type="entry name" value="RBD_domain_sf"/>
</dbReference>
<dbReference type="AlphaFoldDB" id="A0A1R3GQ25"/>
<evidence type="ECO:0000313" key="4">
    <source>
        <dbReference type="EMBL" id="OMO60149.1"/>
    </source>
</evidence>
<feature type="region of interest" description="Disordered" evidence="2">
    <location>
        <begin position="203"/>
        <end position="228"/>
    </location>
</feature>
<organism evidence="4 5">
    <name type="scientific">Corchorus olitorius</name>
    <dbReference type="NCBI Taxonomy" id="93759"/>
    <lineage>
        <taxon>Eukaryota</taxon>
        <taxon>Viridiplantae</taxon>
        <taxon>Streptophyta</taxon>
        <taxon>Embryophyta</taxon>
        <taxon>Tracheophyta</taxon>
        <taxon>Spermatophyta</taxon>
        <taxon>Magnoliopsida</taxon>
        <taxon>eudicotyledons</taxon>
        <taxon>Gunneridae</taxon>
        <taxon>Pentapetalae</taxon>
        <taxon>rosids</taxon>
        <taxon>malvids</taxon>
        <taxon>Malvales</taxon>
        <taxon>Malvaceae</taxon>
        <taxon>Grewioideae</taxon>
        <taxon>Apeibeae</taxon>
        <taxon>Corchorus</taxon>
    </lineage>
</organism>
<dbReference type="OrthoDB" id="10471798at2759"/>
<dbReference type="Proteomes" id="UP000187203">
    <property type="component" value="Unassembled WGS sequence"/>
</dbReference>
<accession>A0A1R3GQ25</accession>
<dbReference type="Gene3D" id="3.30.70.330">
    <property type="match status" value="1"/>
</dbReference>
<feature type="domain" description="RRM" evidence="3">
    <location>
        <begin position="24"/>
        <end position="102"/>
    </location>
</feature>
<dbReference type="InterPro" id="IPR000504">
    <property type="entry name" value="RRM_dom"/>
</dbReference>
<evidence type="ECO:0000256" key="2">
    <source>
        <dbReference type="SAM" id="MobiDB-lite"/>
    </source>
</evidence>
<reference evidence="5" key="1">
    <citation type="submission" date="2013-09" db="EMBL/GenBank/DDBJ databases">
        <title>Corchorus olitorius genome sequencing.</title>
        <authorList>
            <person name="Alam M."/>
            <person name="Haque M.S."/>
            <person name="Islam M.S."/>
            <person name="Emdad E.M."/>
            <person name="Islam M.M."/>
            <person name="Ahmed B."/>
            <person name="Halim A."/>
            <person name="Hossen Q.M.M."/>
            <person name="Hossain M.Z."/>
            <person name="Ahmed R."/>
            <person name="Khan M.M."/>
            <person name="Islam R."/>
            <person name="Rashid M.M."/>
            <person name="Khan S.A."/>
            <person name="Rahman M.S."/>
            <person name="Alam M."/>
            <person name="Yahiya A.S."/>
            <person name="Khan M.S."/>
            <person name="Azam M.S."/>
            <person name="Haque T."/>
            <person name="Lashkar M.Z.H."/>
            <person name="Akhand A.I."/>
            <person name="Morshed G."/>
            <person name="Roy S."/>
            <person name="Uddin K.S."/>
            <person name="Rabeya T."/>
            <person name="Hossain A.S."/>
            <person name="Chowdhury A."/>
            <person name="Snigdha A.R."/>
            <person name="Mortoza M.S."/>
            <person name="Matin S.A."/>
            <person name="Hoque S.M.E."/>
            <person name="Islam M.K."/>
            <person name="Roy D.K."/>
            <person name="Haider R."/>
            <person name="Moosa M.M."/>
            <person name="Elias S.M."/>
            <person name="Hasan A.M."/>
            <person name="Jahan S."/>
            <person name="Shafiuddin M."/>
            <person name="Mahmood N."/>
            <person name="Shommy N.S."/>
        </authorList>
    </citation>
    <scope>NUCLEOTIDE SEQUENCE [LARGE SCALE GENOMIC DNA]</scope>
    <source>
        <strain evidence="5">cv. O-4</strain>
    </source>
</reference>
<dbReference type="InterPro" id="IPR012677">
    <property type="entry name" value="Nucleotide-bd_a/b_plait_sf"/>
</dbReference>